<dbReference type="GO" id="GO:0004016">
    <property type="term" value="F:adenylate cyclase activity"/>
    <property type="evidence" value="ECO:0007669"/>
    <property type="project" value="UniProtKB-EC"/>
</dbReference>
<dbReference type="Pfam" id="PF01295">
    <property type="entry name" value="Adenylate_cycl"/>
    <property type="match status" value="1"/>
</dbReference>
<dbReference type="Proteomes" id="UP000509660">
    <property type="component" value="Chromosome"/>
</dbReference>
<dbReference type="InterPro" id="IPR024685">
    <property type="entry name" value="Adenylate_cyclase_1_N"/>
</dbReference>
<keyword evidence="3" id="KW-1185">Reference proteome</keyword>
<evidence type="ECO:0000313" key="3">
    <source>
        <dbReference type="Proteomes" id="UP000509660"/>
    </source>
</evidence>
<dbReference type="InterPro" id="IPR000274">
    <property type="entry name" value="Adenylate_cyclase_1"/>
</dbReference>
<dbReference type="GO" id="GO:0006171">
    <property type="term" value="P:cAMP biosynthetic process"/>
    <property type="evidence" value="ECO:0007669"/>
    <property type="project" value="InterPro"/>
</dbReference>
<sequence length="847" mass="98613">MKSLTLKANTATIVEEKATKVNEGSFYQKLEFTKKRIDKLNTYRIERAINANNQSFVHVFSLLPLLIHLNYPSLPAYVENAPRGIWNFKLSDYQKHSLMSYSFQEAISDHHIKNQTHFDALYCMGSTGSITQTSLSDLDLWLCYSNTLTIEQYKLMELKITKLQEWAKTFDVDINIFLMNPEQFKTQTYSSGVTDEHSGSAQHFFLLDEFYRSAILLAGKRLLWLHLHKNEYQNAHNNPEIDLNEWIDFGDFSSLSTSEFFGASLWQLYKGINNPYKSAIKIFLLECYAHTYPKTKLISKEFKKRILSDEAIEYHFDPYQAMLELVTEHLIIRKEWIKLDRLRICFYAKAIEGEIRKNWRTEALQLLVEEWCWSEAQTTLLQNRQHWKIKQVMSHENMLIDHLLQSYRNLIHFARKYHLNPSIMTNDTDILMRRLYSVFEVLPGKVSLINPKISSNLAESAVTFIEVKAGSLMQAGWYLVNQAPKSQYDSNLRYVQYNKSPIKLIAWGYFNGIINVNTHLHTVSDNLNTQKLRQFITDLRLTFPIQASEMTQEDMHHPNKIRNLAIAINLVQDPTETITELPKKVYPSDLFNFGNAQKTLVGSVSIIYRNVWNEIRTQHFDGEDAILKALKLVSNRIYQGAASPNSVNIFCYSKYLRSDLREFVADLVHKCITIQTGCLLHADELRHLKIAGKTWQVIFRKQTVGIKQIEEQAVENRENIANPALNITKEKKAFPQKISEFASEGFLQFFFEDNQDNSFNVYVVDEKNSVESYYNCSGNKEEKIRKINKLQHNKRLKIETEVAFGSFNHPQFYQLISPNGELSIVPFQSRQHLDYLATQESKQTQSC</sequence>
<feature type="domain" description="Adenylate cyclase class-I N-terminal" evidence="1">
    <location>
        <begin position="30"/>
        <end position="224"/>
    </location>
</feature>
<dbReference type="AlphaFoldDB" id="A0A7D5HUQ8"/>
<evidence type="ECO:0000259" key="1">
    <source>
        <dbReference type="Pfam" id="PF12633"/>
    </source>
</evidence>
<reference evidence="2 3" key="1">
    <citation type="submission" date="2020-06" db="EMBL/GenBank/DDBJ databases">
        <title>Mannheimia pernigra sp. nov. isolated from bovine respiratory tract.</title>
        <authorList>
            <person name="Kuhnert P."/>
            <person name="Akarsu-Egger H."/>
        </authorList>
    </citation>
    <scope>NUCLEOTIDE SEQUENCE [LARGE SCALE GENOMIC DNA]</scope>
    <source>
        <strain evidence="2 3">BNO311</strain>
    </source>
</reference>
<organism evidence="2 3">
    <name type="scientific">Mannheimia pernigra</name>
    <dbReference type="NCBI Taxonomy" id="111844"/>
    <lineage>
        <taxon>Bacteria</taxon>
        <taxon>Pseudomonadati</taxon>
        <taxon>Pseudomonadota</taxon>
        <taxon>Gammaproteobacteria</taxon>
        <taxon>Pasteurellales</taxon>
        <taxon>Pasteurellaceae</taxon>
        <taxon>Mannheimia</taxon>
    </lineage>
</organism>
<dbReference type="Pfam" id="PF12633">
    <property type="entry name" value="Adenyl_cycl_N"/>
    <property type="match status" value="1"/>
</dbReference>
<keyword evidence="2" id="KW-0456">Lyase</keyword>
<gene>
    <name evidence="2" type="ORF">HV559_04775</name>
</gene>
<dbReference type="EC" id="4.6.1.1" evidence="2"/>
<dbReference type="PANTHER" id="PTHR38760:SF1">
    <property type="entry name" value="ADENYLATE CYCLASE"/>
    <property type="match status" value="1"/>
</dbReference>
<dbReference type="RefSeq" id="WP_176809687.1">
    <property type="nucleotide sequence ID" value="NZ_CP055306.1"/>
</dbReference>
<name>A0A7D5HUQ8_9PAST</name>
<dbReference type="NCBIfam" id="NF006978">
    <property type="entry name" value="PRK09450.1-2"/>
    <property type="match status" value="1"/>
</dbReference>
<dbReference type="PANTHER" id="PTHR38760">
    <property type="entry name" value="ADENYLATE CYCLASE"/>
    <property type="match status" value="1"/>
</dbReference>
<evidence type="ECO:0000313" key="2">
    <source>
        <dbReference type="EMBL" id="QLB40231.1"/>
    </source>
</evidence>
<accession>A0A7D5HUQ8</accession>
<proteinExistence type="predicted"/>
<dbReference type="PIRSF" id="PIRSF001444">
    <property type="entry name" value="Adenylate_cycl"/>
    <property type="match status" value="1"/>
</dbReference>
<dbReference type="EMBL" id="CP055306">
    <property type="protein sequence ID" value="QLB40231.1"/>
    <property type="molecule type" value="Genomic_DNA"/>
</dbReference>
<protein>
    <submittedName>
        <fullName evidence="2">Class I adenylate cyclase</fullName>
        <ecNumber evidence="2">4.6.1.1</ecNumber>
    </submittedName>
</protein>